<evidence type="ECO:0000313" key="2">
    <source>
        <dbReference type="EMBL" id="GIL63644.1"/>
    </source>
</evidence>
<sequence>MQAARVVPAGTSGRNLTATPSRRAANRRSLRCVAMLGADPTFDTISAISQLVTTSALCVGAFMLLNRPEQLPEQDRLDSRKSRPCPVCGGTGYEACLCTRWSDGDVGCNSCSKTGYMRCRGCGGGGTAVPLMVRVKK</sequence>
<dbReference type="AlphaFoldDB" id="A0A8J4BKW4"/>
<gene>
    <name evidence="2" type="ORF">Vafri_17678</name>
</gene>
<reference evidence="2" key="1">
    <citation type="journal article" date="2021" name="Proc. Natl. Acad. Sci. U.S.A.">
        <title>Three genomes in the algal genus Volvox reveal the fate of a haploid sex-determining region after a transition to homothallism.</title>
        <authorList>
            <person name="Yamamoto K."/>
            <person name="Hamaji T."/>
            <person name="Kawai-Toyooka H."/>
            <person name="Matsuzaki R."/>
            <person name="Takahashi F."/>
            <person name="Nishimura Y."/>
            <person name="Kawachi M."/>
            <person name="Noguchi H."/>
            <person name="Minakuchi Y."/>
            <person name="Umen J.G."/>
            <person name="Toyoda A."/>
            <person name="Nozaki H."/>
        </authorList>
    </citation>
    <scope>NUCLEOTIDE SEQUENCE</scope>
    <source>
        <strain evidence="2">NIES-3780</strain>
    </source>
</reference>
<proteinExistence type="predicted"/>
<dbReference type="Proteomes" id="UP000747399">
    <property type="component" value="Unassembled WGS sequence"/>
</dbReference>
<evidence type="ECO:0000256" key="1">
    <source>
        <dbReference type="SAM" id="MobiDB-lite"/>
    </source>
</evidence>
<organism evidence="2 3">
    <name type="scientific">Volvox africanus</name>
    <dbReference type="NCBI Taxonomy" id="51714"/>
    <lineage>
        <taxon>Eukaryota</taxon>
        <taxon>Viridiplantae</taxon>
        <taxon>Chlorophyta</taxon>
        <taxon>core chlorophytes</taxon>
        <taxon>Chlorophyceae</taxon>
        <taxon>CS clade</taxon>
        <taxon>Chlamydomonadales</taxon>
        <taxon>Volvocaceae</taxon>
        <taxon>Volvox</taxon>
    </lineage>
</organism>
<accession>A0A8J4BKW4</accession>
<dbReference type="EMBL" id="BNCO01000059">
    <property type="protein sequence ID" value="GIL63644.1"/>
    <property type="molecule type" value="Genomic_DNA"/>
</dbReference>
<dbReference type="PANTHER" id="PTHR34687">
    <property type="entry name" value="CHAPERONE PROTEIN DNAJ-LIKE PROTEIN"/>
    <property type="match status" value="1"/>
</dbReference>
<keyword evidence="3" id="KW-1185">Reference proteome</keyword>
<name>A0A8J4BKW4_9CHLO</name>
<feature type="region of interest" description="Disordered" evidence="1">
    <location>
        <begin position="1"/>
        <end position="22"/>
    </location>
</feature>
<protein>
    <submittedName>
        <fullName evidence="2">Uncharacterized protein</fullName>
    </submittedName>
</protein>
<comment type="caution">
    <text evidence="2">The sequence shown here is derived from an EMBL/GenBank/DDBJ whole genome shotgun (WGS) entry which is preliminary data.</text>
</comment>
<dbReference type="PANTHER" id="PTHR34687:SF1">
    <property type="entry name" value="CHAPERONE PROTEIN DNAJ-LIKE PROTEIN"/>
    <property type="match status" value="1"/>
</dbReference>
<evidence type="ECO:0000313" key="3">
    <source>
        <dbReference type="Proteomes" id="UP000747399"/>
    </source>
</evidence>